<proteinExistence type="predicted"/>
<feature type="region of interest" description="Disordered" evidence="1">
    <location>
        <begin position="71"/>
        <end position="99"/>
    </location>
</feature>
<keyword evidence="3" id="KW-1185">Reference proteome</keyword>
<protein>
    <submittedName>
        <fullName evidence="2">Uncharacterized protein</fullName>
    </submittedName>
</protein>
<evidence type="ECO:0000313" key="2">
    <source>
        <dbReference type="EMBL" id="GAT51638.1"/>
    </source>
</evidence>
<evidence type="ECO:0000313" key="3">
    <source>
        <dbReference type="Proteomes" id="UP000815677"/>
    </source>
</evidence>
<accession>A0ABQ0LKM8</accession>
<gene>
    <name evidence="2" type="ORF">MCHLO_08762</name>
</gene>
<reference evidence="2" key="1">
    <citation type="submission" date="2014-09" db="EMBL/GenBank/DDBJ databases">
        <title>Genome sequence of the luminous mushroom Mycena chlorophos for searching fungal bioluminescence genes.</title>
        <authorList>
            <person name="Tanaka Y."/>
            <person name="Kasuga D."/>
            <person name="Oba Y."/>
            <person name="Hase S."/>
            <person name="Sato K."/>
            <person name="Oba Y."/>
            <person name="Sakakibara Y."/>
        </authorList>
    </citation>
    <scope>NUCLEOTIDE SEQUENCE</scope>
</reference>
<sequence>MEVVVGAYVGKECVCVCEVSVRPSSTAQHTVGRGSRKSRSKGSKGRGGHMTMAVLLASCFALLESRILTATAKDGQNERTGNKNQQGDERSGSGGSWDFAIRTGIRTGCDNTVSRCEIREGRAG</sequence>
<feature type="compositionally biased region" description="Basic residues" evidence="1">
    <location>
        <begin position="34"/>
        <end position="47"/>
    </location>
</feature>
<organism evidence="2 3">
    <name type="scientific">Mycena chlorophos</name>
    <name type="common">Agaric fungus</name>
    <name type="synonym">Agaricus chlorophos</name>
    <dbReference type="NCBI Taxonomy" id="658473"/>
    <lineage>
        <taxon>Eukaryota</taxon>
        <taxon>Fungi</taxon>
        <taxon>Dikarya</taxon>
        <taxon>Basidiomycota</taxon>
        <taxon>Agaricomycotina</taxon>
        <taxon>Agaricomycetes</taxon>
        <taxon>Agaricomycetidae</taxon>
        <taxon>Agaricales</taxon>
        <taxon>Marasmiineae</taxon>
        <taxon>Mycenaceae</taxon>
        <taxon>Mycena</taxon>
    </lineage>
</organism>
<dbReference type="EMBL" id="DF847305">
    <property type="protein sequence ID" value="GAT51638.1"/>
    <property type="molecule type" value="Genomic_DNA"/>
</dbReference>
<name>A0ABQ0LKM8_MYCCL</name>
<feature type="region of interest" description="Disordered" evidence="1">
    <location>
        <begin position="26"/>
        <end position="48"/>
    </location>
</feature>
<evidence type="ECO:0000256" key="1">
    <source>
        <dbReference type="SAM" id="MobiDB-lite"/>
    </source>
</evidence>
<dbReference type="Proteomes" id="UP000815677">
    <property type="component" value="Unassembled WGS sequence"/>
</dbReference>
<feature type="compositionally biased region" description="Basic and acidic residues" evidence="1">
    <location>
        <begin position="75"/>
        <end position="91"/>
    </location>
</feature>